<evidence type="ECO:0000313" key="1">
    <source>
        <dbReference type="EMBL" id="KAK2717600.1"/>
    </source>
</evidence>
<gene>
    <name evidence="1" type="ORF">QYM36_006392</name>
</gene>
<proteinExistence type="predicted"/>
<dbReference type="AlphaFoldDB" id="A0AA88LDJ3"/>
<organism evidence="1 2">
    <name type="scientific">Artemia franciscana</name>
    <name type="common">Brine shrimp</name>
    <name type="synonym">Artemia sanfranciscana</name>
    <dbReference type="NCBI Taxonomy" id="6661"/>
    <lineage>
        <taxon>Eukaryota</taxon>
        <taxon>Metazoa</taxon>
        <taxon>Ecdysozoa</taxon>
        <taxon>Arthropoda</taxon>
        <taxon>Crustacea</taxon>
        <taxon>Branchiopoda</taxon>
        <taxon>Anostraca</taxon>
        <taxon>Artemiidae</taxon>
        <taxon>Artemia</taxon>
    </lineage>
</organism>
<sequence>MGNSLVTVDSVNELKGFLSRGLNNIVDAVKERPGMPFVSIFTATKQFNQIPG</sequence>
<reference evidence="1" key="1">
    <citation type="submission" date="2023-07" db="EMBL/GenBank/DDBJ databases">
        <title>Chromosome-level genome assembly of Artemia franciscana.</title>
        <authorList>
            <person name="Jo E."/>
        </authorList>
    </citation>
    <scope>NUCLEOTIDE SEQUENCE</scope>
    <source>
        <tissue evidence="1">Whole body</tissue>
    </source>
</reference>
<accession>A0AA88LDJ3</accession>
<protein>
    <submittedName>
        <fullName evidence="1">Uncharacterized protein</fullName>
    </submittedName>
</protein>
<name>A0AA88LDJ3_ARTSF</name>
<dbReference type="Proteomes" id="UP001187531">
    <property type="component" value="Unassembled WGS sequence"/>
</dbReference>
<keyword evidence="2" id="KW-1185">Reference proteome</keyword>
<evidence type="ECO:0000313" key="2">
    <source>
        <dbReference type="Proteomes" id="UP001187531"/>
    </source>
</evidence>
<feature type="non-terminal residue" evidence="1">
    <location>
        <position position="52"/>
    </location>
</feature>
<dbReference type="EMBL" id="JAVRJZ010000010">
    <property type="protein sequence ID" value="KAK2717600.1"/>
    <property type="molecule type" value="Genomic_DNA"/>
</dbReference>
<comment type="caution">
    <text evidence="1">The sequence shown here is derived from an EMBL/GenBank/DDBJ whole genome shotgun (WGS) entry which is preliminary data.</text>
</comment>